<gene>
    <name evidence="2" type="ORF">FM037_04425</name>
</gene>
<evidence type="ECO:0000313" key="2">
    <source>
        <dbReference type="EMBL" id="QDO82618.1"/>
    </source>
</evidence>
<evidence type="ECO:0000256" key="1">
    <source>
        <dbReference type="SAM" id="SignalP"/>
    </source>
</evidence>
<feature type="signal peptide" evidence="1">
    <location>
        <begin position="1"/>
        <end position="25"/>
    </location>
</feature>
<protein>
    <recommendedName>
        <fullName evidence="4">DUF481 domain-containing protein</fullName>
    </recommendedName>
</protein>
<accession>A0ABX5WY05</accession>
<dbReference type="EMBL" id="CP041614">
    <property type="protein sequence ID" value="QDO82618.1"/>
    <property type="molecule type" value="Genomic_DNA"/>
</dbReference>
<evidence type="ECO:0000313" key="3">
    <source>
        <dbReference type="Proteomes" id="UP000315947"/>
    </source>
</evidence>
<name>A0ABX5WY05_9GAMM</name>
<evidence type="ECO:0008006" key="4">
    <source>
        <dbReference type="Google" id="ProtNLM"/>
    </source>
</evidence>
<keyword evidence="3" id="KW-1185">Reference proteome</keyword>
<sequence>MALKIPTLIFTVLCLSLASTFSAKALDWRIAFGGHDIIVEQADSHTLGAGATFSLSHLTQSNILLTGSVDVFVDHDKDKLDPDHIPIWFSSNFMVKGELFRLSPDSAFQWEVEASSRRNTVSSVEKQLKLFPGIGYEYDTKNFFAGVKVGAGYYFLEIDDDVPKMRGYDRGDFQNKTGAYTLAADTRFSLGSSLELSAKIQHWNDGSEWLENRYSIALNYDANTWVEDSVFVVSVEHTEYNLDPYAKVALDDPDYLPILPWDKDTLVRVYIDMPWDF</sequence>
<dbReference type="Proteomes" id="UP000315947">
    <property type="component" value="Chromosome"/>
</dbReference>
<proteinExistence type="predicted"/>
<organism evidence="2 3">
    <name type="scientific">Shewanella psychropiezotolerans</name>
    <dbReference type="NCBI Taxonomy" id="2593655"/>
    <lineage>
        <taxon>Bacteria</taxon>
        <taxon>Pseudomonadati</taxon>
        <taxon>Pseudomonadota</taxon>
        <taxon>Gammaproteobacteria</taxon>
        <taxon>Alteromonadales</taxon>
        <taxon>Shewanellaceae</taxon>
        <taxon>Shewanella</taxon>
    </lineage>
</organism>
<dbReference type="RefSeq" id="WP_144045006.1">
    <property type="nucleotide sequence ID" value="NZ_CP041614.1"/>
</dbReference>
<reference evidence="2 3" key="1">
    <citation type="submission" date="2019-07" db="EMBL/GenBank/DDBJ databases">
        <title>Shewanella sp. YLB-06 whole genomic sequence.</title>
        <authorList>
            <person name="Yu L."/>
        </authorList>
    </citation>
    <scope>NUCLEOTIDE SEQUENCE [LARGE SCALE GENOMIC DNA]</scope>
    <source>
        <strain evidence="2 3">YLB-06</strain>
    </source>
</reference>
<feature type="chain" id="PRO_5045580060" description="DUF481 domain-containing protein" evidence="1">
    <location>
        <begin position="26"/>
        <end position="277"/>
    </location>
</feature>
<keyword evidence="1" id="KW-0732">Signal</keyword>